<protein>
    <submittedName>
        <fullName evidence="2">Transposase IS4 family protein</fullName>
    </submittedName>
</protein>
<evidence type="ECO:0000313" key="6">
    <source>
        <dbReference type="EMBL" id="AFP41491.1"/>
    </source>
</evidence>
<dbReference type="InterPro" id="IPR047654">
    <property type="entry name" value="IS1634_transpos"/>
</dbReference>
<evidence type="ECO:0000313" key="3">
    <source>
        <dbReference type="EMBL" id="AFP38297.1"/>
    </source>
</evidence>
<evidence type="ECO:0000313" key="4">
    <source>
        <dbReference type="EMBL" id="AFP39219.1"/>
    </source>
</evidence>
<reference evidence="2" key="1">
    <citation type="journal article" date="2006" name="Nucleic Acids Res.">
        <title>ICDS database: interrupted CoDing sequences in prokaryotic genomes.</title>
        <authorList>
            <person name="Perrodou E."/>
            <person name="Deshayes C."/>
            <person name="Muller J."/>
            <person name="Schaeffer C."/>
            <person name="Van Dorsselaer A."/>
            <person name="Ripp R."/>
            <person name="Poch O."/>
            <person name="Reyrat J.M."/>
            <person name="Lecompte O."/>
        </authorList>
    </citation>
    <scope>NUCLEOTIDE SEQUENCE</scope>
    <source>
        <strain evidence="2">MC2 155</strain>
    </source>
</reference>
<dbReference type="PANTHER" id="PTHR34614:SF2">
    <property type="entry name" value="TRANSPOSASE IS4-LIKE DOMAIN-CONTAINING PROTEIN"/>
    <property type="match status" value="1"/>
</dbReference>
<feature type="domain" description="Transposase IS4-like" evidence="1">
    <location>
        <begin position="168"/>
        <end position="443"/>
    </location>
</feature>
<dbReference type="KEGG" id="msg:MSMEI_3353"/>
<proteinExistence type="predicted"/>
<dbReference type="KEGG" id="msb:LJ00_09305"/>
<dbReference type="KEGG" id="msb:LJ00_00365"/>
<gene>
    <name evidence="2" type="ordered locus">MSMEI_0073</name>
    <name evidence="3" type="ordered locus">MSMEI_1825</name>
    <name evidence="4" type="ordered locus">MSMEI_2751</name>
    <name evidence="5" type="ordered locus">MSMEI_3353</name>
    <name evidence="6" type="ordered locus">MSMEI_5047</name>
</gene>
<accession>I7F4J1</accession>
<name>I7F4J1_MYCS2</name>
<dbReference type="Proteomes" id="UP000006158">
    <property type="component" value="Chromosome"/>
</dbReference>
<dbReference type="NCBIfam" id="NF033559">
    <property type="entry name" value="transpos_IS1634"/>
    <property type="match status" value="1"/>
</dbReference>
<dbReference type="EMBL" id="CP001663">
    <property type="protein sequence ID" value="AFP39219.1"/>
    <property type="molecule type" value="Genomic_DNA"/>
</dbReference>
<dbReference type="KEGG" id="msg:MSMEI_0073"/>
<dbReference type="EMBL" id="CP001663">
    <property type="protein sequence ID" value="AFP41491.1"/>
    <property type="molecule type" value="Genomic_DNA"/>
</dbReference>
<reference evidence="2" key="4">
    <citation type="submission" date="2009-06" db="EMBL/GenBank/DDBJ databases">
        <title>Re-annotation of the genome sequence of Mycobacterium smegmatis.</title>
        <authorList>
            <person name="Reyrat J.M."/>
            <person name="Perrodou E."/>
            <person name="Deshayes C."/>
            <person name="Euphrasie D."/>
            <person name="Gagniere N."/>
            <person name="Gallien S."/>
            <person name="Jones M."/>
            <person name="Kocincova D."/>
            <person name="Poch O."/>
            <person name="Quevillon E."/>
            <person name="Ripp R."/>
            <person name="Schaeffer C."/>
            <person name="Singh A."/>
            <person name="Van Dorsselaer A."/>
            <person name="Lecompte O."/>
        </authorList>
    </citation>
    <scope>NUCLEOTIDE SEQUENCE</scope>
    <source>
        <strain evidence="2">MC2 155</strain>
    </source>
</reference>
<evidence type="ECO:0000313" key="7">
    <source>
        <dbReference type="Proteomes" id="UP000006158"/>
    </source>
</evidence>
<dbReference type="EMBL" id="CP001663">
    <property type="protein sequence ID" value="AFP38297.1"/>
    <property type="molecule type" value="Genomic_DNA"/>
</dbReference>
<dbReference type="GeneID" id="93458474"/>
<evidence type="ECO:0000259" key="1">
    <source>
        <dbReference type="Pfam" id="PF01609"/>
    </source>
</evidence>
<sequence length="503" mass="55103">MAYVRTVKTASGATAVQIVWSTRRGSRNIEHVGSAHDEAELAALKASAAERLAANQAVLDLEVSPPAGSEPLPITSSQMTHLWDGLCSAYRILGFDSAAEGDNVFRDLVLARIIEPSSKADAGRVLTEVGVEPASYATVKRRLPIYAQPQWRQSLAAASARRAGLGPASLVLFDVSTLYFETDAGDGFREPGFSKERRLEPQITLGLLTDAAGFPLTVEAFEGNRAETATMLPVINAFKAAHQLTDVTVVADAGMISEANQVALQSAGLSYILGAKIPFLPDVVREWRDKHPDEAIPDGLVLTQPWPATSSEKARGIPDRVIHYQFRHDRARRTLRGIDEQVAKAQRAVDGHAPVKRNRYIQLTGATKSVNRTLEAKTRALAGWKGYTTNLVGQPASFVIDAYHQLWHIEKAFRMSKHDLQARPIYHHLRESIEAHLSIVVAAMAVSHFIETQTGWSIKKFVRTARRYRTVKIKAGTQTLTAADPLPEDLRAVLIKIRADGAH</sequence>
<dbReference type="KEGG" id="msb:LJ00_17080"/>
<dbReference type="GO" id="GO:0003677">
    <property type="term" value="F:DNA binding"/>
    <property type="evidence" value="ECO:0007669"/>
    <property type="project" value="InterPro"/>
</dbReference>
<dbReference type="AlphaFoldDB" id="I7F4J1"/>
<organism evidence="2 7">
    <name type="scientific">Mycolicibacterium smegmatis (strain ATCC 700084 / mc(2)155)</name>
    <name type="common">Mycobacterium smegmatis</name>
    <dbReference type="NCBI Taxonomy" id="246196"/>
    <lineage>
        <taxon>Bacteria</taxon>
        <taxon>Bacillati</taxon>
        <taxon>Actinomycetota</taxon>
        <taxon>Actinomycetes</taxon>
        <taxon>Mycobacteriales</taxon>
        <taxon>Mycobacteriaceae</taxon>
        <taxon>Mycolicibacterium</taxon>
    </lineage>
</organism>
<dbReference type="InterPro" id="IPR012337">
    <property type="entry name" value="RNaseH-like_sf"/>
</dbReference>
<evidence type="ECO:0000313" key="5">
    <source>
        <dbReference type="EMBL" id="AFP39816.1"/>
    </source>
</evidence>
<dbReference type="KEGG" id="msg:MSMEI_2751"/>
<dbReference type="PANTHER" id="PTHR34614">
    <property type="match status" value="1"/>
</dbReference>
<dbReference type="Pfam" id="PF01609">
    <property type="entry name" value="DDE_Tnp_1"/>
    <property type="match status" value="1"/>
</dbReference>
<reference evidence="2 7" key="3">
    <citation type="journal article" date="2009" name="Genome Res.">
        <title>Ortho-proteogenomics: multiple proteomes investigation through orthology and a new MS-based protocol.</title>
        <authorList>
            <person name="Gallien S."/>
            <person name="Perrodou E."/>
            <person name="Carapito C."/>
            <person name="Deshayes C."/>
            <person name="Reyrat J.M."/>
            <person name="Van Dorsselaer A."/>
            <person name="Poch O."/>
            <person name="Schaeffer C."/>
            <person name="Lecompte O."/>
        </authorList>
    </citation>
    <scope>NUCLEOTIDE SEQUENCE [LARGE SCALE GENOMIC DNA]</scope>
    <source>
        <strain evidence="7">ATCC 700084 / mc(2)155</strain>
        <strain evidence="2">MC2 155</strain>
    </source>
</reference>
<dbReference type="KEGG" id="msb:LJ00_14040"/>
<dbReference type="RefSeq" id="WP_014876659.1">
    <property type="nucleotide sequence ID" value="NC_008596.1"/>
</dbReference>
<dbReference type="GO" id="GO:0006313">
    <property type="term" value="P:DNA transposition"/>
    <property type="evidence" value="ECO:0007669"/>
    <property type="project" value="InterPro"/>
</dbReference>
<dbReference type="PATRIC" id="fig|246196.56.peg.1876"/>
<dbReference type="EMBL" id="CP001663">
    <property type="protein sequence ID" value="AFP36555.1"/>
    <property type="molecule type" value="Genomic_DNA"/>
</dbReference>
<dbReference type="EMBL" id="CP001663">
    <property type="protein sequence ID" value="AFP39816.1"/>
    <property type="molecule type" value="Genomic_DNA"/>
</dbReference>
<reference evidence="2 7" key="2">
    <citation type="journal article" date="2007" name="Genome Biol.">
        <title>Interrupted coding sequences in Mycobacterium smegmatis: authentic mutations or sequencing errors?</title>
        <authorList>
            <person name="Deshayes C."/>
            <person name="Perrodou E."/>
            <person name="Gallien S."/>
            <person name="Euphrasie D."/>
            <person name="Schaeffer C."/>
            <person name="Van-Dorsselaer A."/>
            <person name="Poch O."/>
            <person name="Lecompte O."/>
            <person name="Reyrat J.M."/>
        </authorList>
    </citation>
    <scope>NUCLEOTIDE SEQUENCE [LARGE SCALE GENOMIC DNA]</scope>
    <source>
        <strain evidence="7">ATCC 700084 / mc(2)155</strain>
        <strain evidence="2">MC2 155</strain>
    </source>
</reference>
<dbReference type="SUPFAM" id="SSF53098">
    <property type="entry name" value="Ribonuclease H-like"/>
    <property type="match status" value="1"/>
</dbReference>
<dbReference type="KEGG" id="msb:LJ00_25625"/>
<dbReference type="InterPro" id="IPR002559">
    <property type="entry name" value="Transposase_11"/>
</dbReference>
<dbReference type="KEGG" id="msg:MSMEI_5047"/>
<dbReference type="GO" id="GO:0004803">
    <property type="term" value="F:transposase activity"/>
    <property type="evidence" value="ECO:0007669"/>
    <property type="project" value="InterPro"/>
</dbReference>
<dbReference type="KEGG" id="msg:MSMEI_1825"/>
<evidence type="ECO:0000313" key="2">
    <source>
        <dbReference type="EMBL" id="AFP36555.1"/>
    </source>
</evidence>